<evidence type="ECO:0000256" key="2">
    <source>
        <dbReference type="ARBA" id="ARBA00022723"/>
    </source>
</evidence>
<protein>
    <submittedName>
        <fullName evidence="9">Su-z-2</fullName>
    </submittedName>
</protein>
<feature type="region of interest" description="Disordered" evidence="7">
    <location>
        <begin position="749"/>
        <end position="771"/>
    </location>
</feature>
<dbReference type="AlphaFoldDB" id="A0A0M5J9Q9"/>
<keyword evidence="3 6" id="KW-0863">Zinc-finger</keyword>
<feature type="compositionally biased region" description="Pro residues" evidence="7">
    <location>
        <begin position="505"/>
        <end position="514"/>
    </location>
</feature>
<dbReference type="Proteomes" id="UP000494163">
    <property type="component" value="Chromosome 2R"/>
</dbReference>
<keyword evidence="5" id="KW-0539">Nucleus</keyword>
<feature type="compositionally biased region" description="Basic residues" evidence="7">
    <location>
        <begin position="211"/>
        <end position="220"/>
    </location>
</feature>
<dbReference type="InterPro" id="IPR018957">
    <property type="entry name" value="Znf_C3HC4_RING-type"/>
</dbReference>
<feature type="compositionally biased region" description="Basic residues" evidence="7">
    <location>
        <begin position="397"/>
        <end position="407"/>
    </location>
</feature>
<comment type="subcellular location">
    <subcellularLocation>
        <location evidence="1">Nucleus</location>
    </subcellularLocation>
</comment>
<feature type="compositionally biased region" description="Polar residues" evidence="7">
    <location>
        <begin position="591"/>
        <end position="604"/>
    </location>
</feature>
<feature type="compositionally biased region" description="Low complexity" evidence="7">
    <location>
        <begin position="616"/>
        <end position="628"/>
    </location>
</feature>
<feature type="compositionally biased region" description="Low complexity" evidence="7">
    <location>
        <begin position="754"/>
        <end position="768"/>
    </location>
</feature>
<dbReference type="GO" id="GO:1990841">
    <property type="term" value="F:promoter-specific chromatin binding"/>
    <property type="evidence" value="ECO:0007669"/>
    <property type="project" value="TreeGrafter"/>
</dbReference>
<organism evidence="9 10">
    <name type="scientific">Drosophila busckii</name>
    <name type="common">Fruit fly</name>
    <dbReference type="NCBI Taxonomy" id="30019"/>
    <lineage>
        <taxon>Eukaryota</taxon>
        <taxon>Metazoa</taxon>
        <taxon>Ecdysozoa</taxon>
        <taxon>Arthropoda</taxon>
        <taxon>Hexapoda</taxon>
        <taxon>Insecta</taxon>
        <taxon>Pterygota</taxon>
        <taxon>Neoptera</taxon>
        <taxon>Endopterygota</taxon>
        <taxon>Diptera</taxon>
        <taxon>Brachycera</taxon>
        <taxon>Muscomorpha</taxon>
        <taxon>Ephydroidea</taxon>
        <taxon>Drosophilidae</taxon>
        <taxon>Drosophila</taxon>
    </lineage>
</organism>
<evidence type="ECO:0000256" key="4">
    <source>
        <dbReference type="ARBA" id="ARBA00022833"/>
    </source>
</evidence>
<sequence>MEKPRTVQQLSEFNDLLTCRICQGYMIDPTTFDCCSHTFCRSCILKHLLRDVHCPQCKASGGSKHISEDNLSLSLEYHPAMLKNCSAADKPQVYYLQCPAGLRVGHLRRFLCSKYDIDAESRQVEVEVTYEDEVLPQNFTLMDVGYCYKWERHAPMAFRYRILLFDGEEEQRIKNDENNLSKINKDNAIVPHKVSKSVTFADDVVELPSKTRGKLSKSSKRATGGGGKREDNNGYTLSNFKSLRSNDMRYSDYGVSSTTAANQVRVKCEPEEQQQAAPPVTNSTNMMSMVSIPQSQLSKAVNFEDELSYELKTANKKNQLKLKIELNNLKVRPSVPKSAEPRLETVAIQQQLDLETYAKNIGLKPIEPSLKLSAAAAPSNGATVDASNSSSSSSSSSHRKRKKKHSKEPKDANGKRKKLHAEISSQTDGKMKMKITTTPHNHKSHKLELKRAHSLAGGELLQLQQQLEQQLEKTQALNKTLGEESRSINNLMPVAAAATAATPTPLPASAPLPPSLFKTFASTGSNTTKPKPAPPQLLPKPPKPALNNNNITNNNNNNNNNNRKPVLPITPHFVVPQAPLRQAPTYQLQRYASTPSSIASSANKQPKRALSLDETQQQQQQQQLQKQPRLDLQQQQRLAKLKPAVYAPQQTRCYGPELAPKPAPRQLCPASLASLSQSRPRLPAAISYAPMPSLEIVRLTAAAVAAAAATRLMGPPVAPAKRASASIAALPLPVPTMVKSPPLSIALAAQRQHSNSNNSNSSNTLSSTFPVPESQSFELCMRRTLQSIPKYRISADFSAQFQVP</sequence>
<dbReference type="PROSITE" id="PS50089">
    <property type="entry name" value="ZF_RING_2"/>
    <property type="match status" value="1"/>
</dbReference>
<proteinExistence type="predicted"/>
<feature type="region of interest" description="Disordered" evidence="7">
    <location>
        <begin position="380"/>
        <end position="432"/>
    </location>
</feature>
<evidence type="ECO:0000313" key="10">
    <source>
        <dbReference type="Proteomes" id="UP000494163"/>
    </source>
</evidence>
<feature type="region of interest" description="Disordered" evidence="7">
    <location>
        <begin position="211"/>
        <end position="239"/>
    </location>
</feature>
<feature type="domain" description="RING-type" evidence="8">
    <location>
        <begin position="19"/>
        <end position="58"/>
    </location>
</feature>
<keyword evidence="4" id="KW-0862">Zinc</keyword>
<dbReference type="Pfam" id="PF00097">
    <property type="entry name" value="zf-C3HC4"/>
    <property type="match status" value="1"/>
</dbReference>
<gene>
    <name evidence="9" type="ORF">Dbus_chr2Rg373</name>
</gene>
<evidence type="ECO:0000259" key="8">
    <source>
        <dbReference type="PROSITE" id="PS50089"/>
    </source>
</evidence>
<feature type="compositionally biased region" description="Pro residues" evidence="7">
    <location>
        <begin position="531"/>
        <end position="544"/>
    </location>
</feature>
<reference evidence="9 10" key="1">
    <citation type="submission" date="2015-08" db="EMBL/GenBank/DDBJ databases">
        <title>Ancestral chromatin configuration constrains chromatin evolution on differentiating sex chromosomes in Drosophila.</title>
        <authorList>
            <person name="Zhou Q."/>
            <person name="Bachtrog D."/>
        </authorList>
    </citation>
    <scope>NUCLEOTIDE SEQUENCE [LARGE SCALE GENOMIC DNA]</scope>
    <source>
        <tissue evidence="9">Whole larvae</tissue>
    </source>
</reference>
<evidence type="ECO:0000256" key="6">
    <source>
        <dbReference type="PROSITE-ProRule" id="PRU00175"/>
    </source>
</evidence>
<keyword evidence="10" id="KW-1185">Reference proteome</keyword>
<dbReference type="InterPro" id="IPR013083">
    <property type="entry name" value="Znf_RING/FYVE/PHD"/>
</dbReference>
<dbReference type="PROSITE" id="PS00518">
    <property type="entry name" value="ZF_RING_1"/>
    <property type="match status" value="1"/>
</dbReference>
<dbReference type="STRING" id="30019.A0A0M5J9Q9"/>
<evidence type="ECO:0000256" key="5">
    <source>
        <dbReference type="ARBA" id="ARBA00023242"/>
    </source>
</evidence>
<name>A0A0M5J9Q9_DROBS</name>
<feature type="region of interest" description="Disordered" evidence="7">
    <location>
        <begin position="505"/>
        <end position="568"/>
    </location>
</feature>
<keyword evidence="2" id="KW-0479">Metal-binding</keyword>
<evidence type="ECO:0000256" key="7">
    <source>
        <dbReference type="SAM" id="MobiDB-lite"/>
    </source>
</evidence>
<feature type="compositionally biased region" description="Low complexity" evidence="7">
    <location>
        <begin position="545"/>
        <end position="562"/>
    </location>
</feature>
<dbReference type="EMBL" id="CP012524">
    <property type="protein sequence ID" value="ALC40794.1"/>
    <property type="molecule type" value="Genomic_DNA"/>
</dbReference>
<dbReference type="PANTHER" id="PTHR10825:SF29">
    <property type="entry name" value="POLYCOMB GROUP RING FINGER PROTEIN 1"/>
    <property type="match status" value="1"/>
</dbReference>
<evidence type="ECO:0000256" key="1">
    <source>
        <dbReference type="ARBA" id="ARBA00004123"/>
    </source>
</evidence>
<feature type="region of interest" description="Disordered" evidence="7">
    <location>
        <begin position="591"/>
        <end position="628"/>
    </location>
</feature>
<dbReference type="InterPro" id="IPR001841">
    <property type="entry name" value="Znf_RING"/>
</dbReference>
<dbReference type="GO" id="GO:0035102">
    <property type="term" value="C:PRC1 complex"/>
    <property type="evidence" value="ECO:0007669"/>
    <property type="project" value="TreeGrafter"/>
</dbReference>
<dbReference type="InterPro" id="IPR032443">
    <property type="entry name" value="RAWUL"/>
</dbReference>
<dbReference type="Pfam" id="PF16207">
    <property type="entry name" value="RAWUL"/>
    <property type="match status" value="1"/>
</dbReference>
<evidence type="ECO:0000313" key="9">
    <source>
        <dbReference type="EMBL" id="ALC40794.1"/>
    </source>
</evidence>
<dbReference type="InterPro" id="IPR017907">
    <property type="entry name" value="Znf_RING_CS"/>
</dbReference>
<evidence type="ECO:0000256" key="3">
    <source>
        <dbReference type="ARBA" id="ARBA00022771"/>
    </source>
</evidence>
<dbReference type="OrthoDB" id="1305878at2759"/>
<dbReference type="Gene3D" id="3.10.20.90">
    <property type="entry name" value="Phosphatidylinositol 3-kinase Catalytic Subunit, Chain A, domain 1"/>
    <property type="match status" value="1"/>
</dbReference>
<dbReference type="Gene3D" id="3.30.40.10">
    <property type="entry name" value="Zinc/RING finger domain, C3HC4 (zinc finger)"/>
    <property type="match status" value="1"/>
</dbReference>
<dbReference type="CDD" id="cd17082">
    <property type="entry name" value="RAWUL_PCGF2_like"/>
    <property type="match status" value="1"/>
</dbReference>
<accession>A0A0M5J9Q9</accession>
<dbReference type="PANTHER" id="PTHR10825">
    <property type="entry name" value="RING FINGER DOMAIN-CONTAINING, POLYCOMB GROUP COMPONENT"/>
    <property type="match status" value="1"/>
</dbReference>
<dbReference type="GO" id="GO:0008270">
    <property type="term" value="F:zinc ion binding"/>
    <property type="evidence" value="ECO:0007669"/>
    <property type="project" value="UniProtKB-KW"/>
</dbReference>
<dbReference type="GO" id="GO:0000122">
    <property type="term" value="P:negative regulation of transcription by RNA polymerase II"/>
    <property type="evidence" value="ECO:0007669"/>
    <property type="project" value="TreeGrafter"/>
</dbReference>
<dbReference type="SUPFAM" id="SSF57850">
    <property type="entry name" value="RING/U-box"/>
    <property type="match status" value="1"/>
</dbReference>